<feature type="repeat" description="TPR" evidence="1">
    <location>
        <begin position="3"/>
        <end position="36"/>
    </location>
</feature>
<dbReference type="SMART" id="SM00028">
    <property type="entry name" value="TPR"/>
    <property type="match status" value="4"/>
</dbReference>
<dbReference type="SUPFAM" id="SSF48452">
    <property type="entry name" value="TPR-like"/>
    <property type="match status" value="1"/>
</dbReference>
<dbReference type="Proteomes" id="UP000283709">
    <property type="component" value="Unassembled WGS sequence"/>
</dbReference>
<name>A0A420FF90_9BURK</name>
<accession>A0A420FF90</accession>
<dbReference type="GO" id="GO:0000030">
    <property type="term" value="F:mannosyltransferase activity"/>
    <property type="evidence" value="ECO:0007669"/>
    <property type="project" value="TreeGrafter"/>
</dbReference>
<dbReference type="PANTHER" id="PTHR44216">
    <property type="entry name" value="PROTEIN O-MANNOSYL-TRANSFERASE TMTC2"/>
    <property type="match status" value="1"/>
</dbReference>
<evidence type="ECO:0000256" key="1">
    <source>
        <dbReference type="PROSITE-ProRule" id="PRU00339"/>
    </source>
</evidence>
<dbReference type="InterPro" id="IPR052384">
    <property type="entry name" value="TMTC_O-mannosyltransferase"/>
</dbReference>
<feature type="repeat" description="TPR" evidence="1">
    <location>
        <begin position="71"/>
        <end position="104"/>
    </location>
</feature>
<dbReference type="InterPro" id="IPR011990">
    <property type="entry name" value="TPR-like_helical_dom_sf"/>
</dbReference>
<dbReference type="EMBL" id="MCAS01000067">
    <property type="protein sequence ID" value="RKF31526.1"/>
    <property type="molecule type" value="Genomic_DNA"/>
</dbReference>
<dbReference type="RefSeq" id="WP_120348950.1">
    <property type="nucleotide sequence ID" value="NZ_MCAS01000067.1"/>
</dbReference>
<dbReference type="PANTHER" id="PTHR44216:SF3">
    <property type="entry name" value="PROTEIN O-MANNOSYL-TRANSFERASE TMTC2"/>
    <property type="match status" value="1"/>
</dbReference>
<keyword evidence="1" id="KW-0802">TPR repeat</keyword>
<comment type="caution">
    <text evidence="2">The sequence shown here is derived from an EMBL/GenBank/DDBJ whole genome shotgun (WGS) entry which is preliminary data.</text>
</comment>
<dbReference type="OrthoDB" id="5297883at2"/>
<evidence type="ECO:0000313" key="2">
    <source>
        <dbReference type="EMBL" id="RKF31526.1"/>
    </source>
</evidence>
<dbReference type="InterPro" id="IPR019734">
    <property type="entry name" value="TPR_rpt"/>
</dbReference>
<sequence>MSIDRLFSLASAYHQAGRLDLAERHYRQAISIEPDRWDACFGLAQVLIRQDRFDEAISWLTPLLNRPGDHTAVHRQLGFANACAGRRQHALDHFRRVLEHDPDDPATLHIVANLQQALGLHSEADANYRRALKLKPLLTVPAVVAPPDFRVLFVFAPGAGNTPIEHLIGHARFESNVFTLLRDVDYDVDRLRPYADVVVNLISDVDQGHALLEPAQALIEGLGRPVINHPRIVADTGRESVARRLSEVAGCRVPQTRRHSVAELRAMLLRASQAPLSFPLLVRPAGTHGGDDFERMEDCAQLLAFLNRHDAGSYYLTPFVDYRSDDGYFRKYRFICAGDEILPYHLAIDDKWKVHHVTTSMASHAWMQAEERAFLDDPWRVFGAAQRTGLESIRDAIGLDFFGIDCSLARDGAIVVFEVNASMLVHGNNQQFPYKTEAVERIKRAFHTMLERRARDSSKVSFVQERIELKS</sequence>
<dbReference type="GO" id="GO:0035269">
    <property type="term" value="P:protein O-linked glycosylation via mannose"/>
    <property type="evidence" value="ECO:0007669"/>
    <property type="project" value="TreeGrafter"/>
</dbReference>
<gene>
    <name evidence="2" type="ORF">BCY88_12235</name>
</gene>
<dbReference type="SUPFAM" id="SSF56059">
    <property type="entry name" value="Glutathione synthetase ATP-binding domain-like"/>
    <property type="match status" value="1"/>
</dbReference>
<proteinExistence type="predicted"/>
<reference evidence="2 3" key="1">
    <citation type="submission" date="2016-07" db="EMBL/GenBank/DDBJ databases">
        <title>Genome analysis of Burkholderia fungorum ES3-20.</title>
        <authorList>
            <person name="Xu D."/>
            <person name="Yao R."/>
            <person name="Zheng S."/>
        </authorList>
    </citation>
    <scope>NUCLEOTIDE SEQUENCE [LARGE SCALE GENOMIC DNA]</scope>
    <source>
        <strain evidence="2 3">ES3-20</strain>
    </source>
</reference>
<dbReference type="AlphaFoldDB" id="A0A420FF90"/>
<evidence type="ECO:0000313" key="3">
    <source>
        <dbReference type="Proteomes" id="UP000283709"/>
    </source>
</evidence>
<dbReference type="Gene3D" id="1.25.40.10">
    <property type="entry name" value="Tetratricopeptide repeat domain"/>
    <property type="match status" value="1"/>
</dbReference>
<protein>
    <submittedName>
        <fullName evidence="2">Uncharacterized protein</fullName>
    </submittedName>
</protein>
<dbReference type="PROSITE" id="PS50005">
    <property type="entry name" value="TPR"/>
    <property type="match status" value="2"/>
</dbReference>
<dbReference type="Pfam" id="PF14559">
    <property type="entry name" value="TPR_19"/>
    <property type="match status" value="1"/>
</dbReference>
<organism evidence="2 3">
    <name type="scientific">Paraburkholderia fungorum</name>
    <dbReference type="NCBI Taxonomy" id="134537"/>
    <lineage>
        <taxon>Bacteria</taxon>
        <taxon>Pseudomonadati</taxon>
        <taxon>Pseudomonadota</taxon>
        <taxon>Betaproteobacteria</taxon>
        <taxon>Burkholderiales</taxon>
        <taxon>Burkholderiaceae</taxon>
        <taxon>Paraburkholderia</taxon>
    </lineage>
</organism>